<evidence type="ECO:0000256" key="2">
    <source>
        <dbReference type="ARBA" id="ARBA00022801"/>
    </source>
</evidence>
<comment type="pathway">
    <text evidence="4">Amino-sugar metabolism; N-acetylneuraminate degradation; D-fructose 6-phosphate from N-acetylneuraminate: step 5/5.</text>
</comment>
<reference evidence="6" key="1">
    <citation type="submission" date="2021-04" db="EMBL/GenBank/DDBJ databases">
        <title>Draft genome sequence of Xylanibacillus composti strain K13.</title>
        <authorList>
            <person name="Uke A."/>
            <person name="Chhe C."/>
            <person name="Baramee S."/>
            <person name="Kosugi A."/>
        </authorList>
    </citation>
    <scope>NUCLEOTIDE SEQUENCE</scope>
    <source>
        <strain evidence="6">K13</strain>
    </source>
</reference>
<name>A0A8J4M265_9BACL</name>
<gene>
    <name evidence="6" type="primary">nagB_1</name>
    <name evidence="4" type="synonym">nagB</name>
    <name evidence="6" type="ORF">XYCOK13_16340</name>
</gene>
<dbReference type="GO" id="GO:0019262">
    <property type="term" value="P:N-acetylneuraminate catabolic process"/>
    <property type="evidence" value="ECO:0007669"/>
    <property type="project" value="UniProtKB-UniRule"/>
</dbReference>
<dbReference type="AlphaFoldDB" id="A0A8J4M265"/>
<dbReference type="GO" id="GO:0006043">
    <property type="term" value="P:glucosamine catabolic process"/>
    <property type="evidence" value="ECO:0007669"/>
    <property type="project" value="TreeGrafter"/>
</dbReference>
<dbReference type="UniPathway" id="UPA00629">
    <property type="reaction ID" value="UER00684"/>
</dbReference>
<dbReference type="NCBIfam" id="TIGR00502">
    <property type="entry name" value="nagB"/>
    <property type="match status" value="1"/>
</dbReference>
<dbReference type="EC" id="3.5.99.6" evidence="4"/>
<evidence type="ECO:0000313" key="6">
    <source>
        <dbReference type="EMBL" id="GIQ68810.1"/>
    </source>
</evidence>
<dbReference type="PANTHER" id="PTHR11280:SF5">
    <property type="entry name" value="GLUCOSAMINE-6-PHOSPHATE ISOMERASE"/>
    <property type="match status" value="1"/>
</dbReference>
<evidence type="ECO:0000256" key="4">
    <source>
        <dbReference type="HAMAP-Rule" id="MF_01241"/>
    </source>
</evidence>
<evidence type="ECO:0000256" key="1">
    <source>
        <dbReference type="ARBA" id="ARBA00000644"/>
    </source>
</evidence>
<dbReference type="GO" id="GO:0006046">
    <property type="term" value="P:N-acetylglucosamine catabolic process"/>
    <property type="evidence" value="ECO:0007669"/>
    <property type="project" value="UniProtKB-UniRule"/>
</dbReference>
<dbReference type="InterPro" id="IPR018321">
    <property type="entry name" value="Glucosamine6P_isomerase_CS"/>
</dbReference>
<dbReference type="GO" id="GO:0042802">
    <property type="term" value="F:identical protein binding"/>
    <property type="evidence" value="ECO:0007669"/>
    <property type="project" value="TreeGrafter"/>
</dbReference>
<dbReference type="Pfam" id="PF01182">
    <property type="entry name" value="Glucosamine_iso"/>
    <property type="match status" value="1"/>
</dbReference>
<dbReference type="Proteomes" id="UP000677918">
    <property type="component" value="Unassembled WGS sequence"/>
</dbReference>
<comment type="similarity">
    <text evidence="4">Belongs to the glucosamine/galactosamine-6-phosphate isomerase family. NagB subfamily.</text>
</comment>
<keyword evidence="7" id="KW-1185">Reference proteome</keyword>
<comment type="catalytic activity">
    <reaction evidence="1 4">
        <text>alpha-D-glucosamine 6-phosphate + H2O = beta-D-fructose 6-phosphate + NH4(+)</text>
        <dbReference type="Rhea" id="RHEA:12172"/>
        <dbReference type="ChEBI" id="CHEBI:15377"/>
        <dbReference type="ChEBI" id="CHEBI:28938"/>
        <dbReference type="ChEBI" id="CHEBI:57634"/>
        <dbReference type="ChEBI" id="CHEBI:75989"/>
        <dbReference type="EC" id="3.5.99.6"/>
    </reaction>
</comment>
<organism evidence="6 7">
    <name type="scientific">Xylanibacillus composti</name>
    <dbReference type="NCBI Taxonomy" id="1572762"/>
    <lineage>
        <taxon>Bacteria</taxon>
        <taxon>Bacillati</taxon>
        <taxon>Bacillota</taxon>
        <taxon>Bacilli</taxon>
        <taxon>Bacillales</taxon>
        <taxon>Paenibacillaceae</taxon>
        <taxon>Xylanibacillus</taxon>
    </lineage>
</organism>
<evidence type="ECO:0000259" key="5">
    <source>
        <dbReference type="Pfam" id="PF01182"/>
    </source>
</evidence>
<dbReference type="CDD" id="cd01399">
    <property type="entry name" value="GlcN6P_deaminase"/>
    <property type="match status" value="1"/>
</dbReference>
<dbReference type="GO" id="GO:0004342">
    <property type="term" value="F:glucosamine-6-phosphate deaminase activity"/>
    <property type="evidence" value="ECO:0007669"/>
    <property type="project" value="UniProtKB-UniRule"/>
</dbReference>
<accession>A0A8J4M265</accession>
<dbReference type="PROSITE" id="PS01161">
    <property type="entry name" value="GLC_GALNAC_ISOMERASE"/>
    <property type="match status" value="1"/>
</dbReference>
<dbReference type="FunFam" id="3.40.50.1360:FF:000003">
    <property type="entry name" value="Glucosamine-6-phosphate deaminase"/>
    <property type="match status" value="1"/>
</dbReference>
<feature type="active site" description="For ring-opening step" evidence="4">
    <location>
        <position position="143"/>
    </location>
</feature>
<feature type="active site" description="For ring-opening step" evidence="4">
    <location>
        <position position="136"/>
    </location>
</feature>
<dbReference type="Gene3D" id="3.40.50.1360">
    <property type="match status" value="1"/>
</dbReference>
<dbReference type="GO" id="GO:0005975">
    <property type="term" value="P:carbohydrate metabolic process"/>
    <property type="evidence" value="ECO:0007669"/>
    <property type="project" value="InterPro"/>
</dbReference>
<dbReference type="HAMAP" id="MF_01241">
    <property type="entry name" value="GlcN6P_deamin"/>
    <property type="match status" value="1"/>
</dbReference>
<keyword evidence="3 4" id="KW-0119">Carbohydrate metabolism</keyword>
<feature type="active site" description="Proton acceptor; for enolization step" evidence="4">
    <location>
        <position position="67"/>
    </location>
</feature>
<dbReference type="SUPFAM" id="SSF100950">
    <property type="entry name" value="NagB/RpiA/CoA transferase-like"/>
    <property type="match status" value="1"/>
</dbReference>
<feature type="active site" description="Proton acceptor; for ring-opening step" evidence="4">
    <location>
        <position position="138"/>
    </location>
</feature>
<dbReference type="GO" id="GO:0005737">
    <property type="term" value="C:cytoplasm"/>
    <property type="evidence" value="ECO:0007669"/>
    <property type="project" value="TreeGrafter"/>
</dbReference>
<dbReference type="RefSeq" id="WP_213411527.1">
    <property type="nucleotide sequence ID" value="NZ_BOVK01000018.1"/>
</dbReference>
<keyword evidence="2 4" id="KW-0378">Hydrolase</keyword>
<dbReference type="InterPro" id="IPR004547">
    <property type="entry name" value="Glucosamine6P_isomerase"/>
</dbReference>
<comment type="caution">
    <text evidence="4">Lacks conserved residue(s) required for the propagation of feature annotation.</text>
</comment>
<comment type="function">
    <text evidence="4">Catalyzes the reversible isomerization-deamination of glucosamine 6-phosphate (GlcN6P) to form fructose 6-phosphate (Fru6P) and ammonium ion.</text>
</comment>
<protein>
    <recommendedName>
        <fullName evidence="4">Glucosamine-6-phosphate deaminase</fullName>
        <ecNumber evidence="4">3.5.99.6</ecNumber>
    </recommendedName>
    <alternativeName>
        <fullName evidence="4">GlcN6P deaminase</fullName>
        <shortName evidence="4">GNPDA</shortName>
    </alternativeName>
    <alternativeName>
        <fullName evidence="4">Glucosamine-6-phosphate isomerase</fullName>
    </alternativeName>
</protein>
<sequence>MRIIRTENYQELSRQAADMIQAAIENKPDCVLGLATGGTPIGTYQQLVERYREGSLDFSSVTTFNLDEYYGVSSDQEQSYHAFMFEHLFRHINVSHERIHIPFGMPEDIEKHCHYYEQIIQDAGGIDLQLLGIGENGHIGFNEPARCLQADTHLVQLSQETIRANSRYFPSIAEVPKQAITMGVRTIFQAKKIVLLASGANKADMIGRMLDGRITTDIPASLLKLHPDLTIIVDREAGSRLDAIA</sequence>
<evidence type="ECO:0000313" key="7">
    <source>
        <dbReference type="Proteomes" id="UP000677918"/>
    </source>
</evidence>
<feature type="domain" description="Glucosamine/galactosamine-6-phosphate isomerase" evidence="5">
    <location>
        <begin position="9"/>
        <end position="224"/>
    </location>
</feature>
<dbReference type="PANTHER" id="PTHR11280">
    <property type="entry name" value="GLUCOSAMINE-6-PHOSPHATE ISOMERASE"/>
    <property type="match status" value="1"/>
</dbReference>
<dbReference type="InterPro" id="IPR006148">
    <property type="entry name" value="Glc/Gal-6P_isomerase"/>
</dbReference>
<dbReference type="EMBL" id="BOVK01000018">
    <property type="protein sequence ID" value="GIQ68810.1"/>
    <property type="molecule type" value="Genomic_DNA"/>
</dbReference>
<comment type="caution">
    <text evidence="6">The sequence shown here is derived from an EMBL/GenBank/DDBJ whole genome shotgun (WGS) entry which is preliminary data.</text>
</comment>
<proteinExistence type="inferred from homology"/>
<dbReference type="InterPro" id="IPR037171">
    <property type="entry name" value="NagB/RpiA_transferase-like"/>
</dbReference>
<evidence type="ECO:0000256" key="3">
    <source>
        <dbReference type="ARBA" id="ARBA00023277"/>
    </source>
</evidence>